<comment type="caution">
    <text evidence="1">The sequence shown here is derived from an EMBL/GenBank/DDBJ whole genome shotgun (WGS) entry which is preliminary data.</text>
</comment>
<sequence length="113" mass="12625">MERDIRQVEERVFALLMVRLDLLVHRRAPVRKVSAGPARRTARLHFADGTTFIVRSRRAGSSAAVLNALLHGGAVLLQSWRWQDDGLVLTLAVPGRRRIVAHEMVLLGADQPD</sequence>
<gene>
    <name evidence="1" type="ORF">GCM10025789_13160</name>
</gene>
<dbReference type="RefSeq" id="WP_345580772.1">
    <property type="nucleotide sequence ID" value="NZ_BAABLV010000020.1"/>
</dbReference>
<reference evidence="2" key="1">
    <citation type="journal article" date="2019" name="Int. J. Syst. Evol. Microbiol.">
        <title>The Global Catalogue of Microorganisms (GCM) 10K type strain sequencing project: providing services to taxonomists for standard genome sequencing and annotation.</title>
        <authorList>
            <consortium name="The Broad Institute Genomics Platform"/>
            <consortium name="The Broad Institute Genome Sequencing Center for Infectious Disease"/>
            <person name="Wu L."/>
            <person name="Ma J."/>
        </authorList>
    </citation>
    <scope>NUCLEOTIDE SEQUENCE [LARGE SCALE GENOMIC DNA]</scope>
    <source>
        <strain evidence="2">JCM 19125</strain>
    </source>
</reference>
<dbReference type="EMBL" id="BAABLV010000020">
    <property type="protein sequence ID" value="GAA4896706.1"/>
    <property type="molecule type" value="Genomic_DNA"/>
</dbReference>
<name>A0ABP9F9M8_9ACTN</name>
<evidence type="ECO:0000313" key="1">
    <source>
        <dbReference type="EMBL" id="GAA4896706.1"/>
    </source>
</evidence>
<accession>A0ABP9F9M8</accession>
<proteinExistence type="predicted"/>
<keyword evidence="2" id="KW-1185">Reference proteome</keyword>
<dbReference type="Proteomes" id="UP001501521">
    <property type="component" value="Unassembled WGS sequence"/>
</dbReference>
<protein>
    <submittedName>
        <fullName evidence="1">Uncharacterized protein</fullName>
    </submittedName>
</protein>
<organism evidence="1 2">
    <name type="scientific">Tessaracoccus lubricantis</name>
    <dbReference type="NCBI Taxonomy" id="545543"/>
    <lineage>
        <taxon>Bacteria</taxon>
        <taxon>Bacillati</taxon>
        <taxon>Actinomycetota</taxon>
        <taxon>Actinomycetes</taxon>
        <taxon>Propionibacteriales</taxon>
        <taxon>Propionibacteriaceae</taxon>
        <taxon>Tessaracoccus</taxon>
    </lineage>
</organism>
<evidence type="ECO:0000313" key="2">
    <source>
        <dbReference type="Proteomes" id="UP001501521"/>
    </source>
</evidence>